<comment type="caution">
    <text evidence="1">The sequence shown here is derived from an EMBL/GenBank/DDBJ whole genome shotgun (WGS) entry which is preliminary data.</text>
</comment>
<protein>
    <submittedName>
        <fullName evidence="1">Uncharacterized protein</fullName>
    </submittedName>
</protein>
<dbReference type="RefSeq" id="XP_073558456.1">
    <property type="nucleotide sequence ID" value="XM_073703281.1"/>
</dbReference>
<dbReference type="Proteomes" id="UP001642720">
    <property type="component" value="Unassembled WGS sequence"/>
</dbReference>
<evidence type="ECO:0000313" key="1">
    <source>
        <dbReference type="EMBL" id="TFB02255.1"/>
    </source>
</evidence>
<evidence type="ECO:0000313" key="2">
    <source>
        <dbReference type="Proteomes" id="UP001642720"/>
    </source>
</evidence>
<proteinExistence type="predicted"/>
<reference evidence="1 2" key="1">
    <citation type="submission" date="2018-01" db="EMBL/GenBank/DDBJ databases">
        <title>Genome characterization of the sugarcane-associated fungus Trichoderma ghanense CCMA-1212 and their application in lignocelulose bioconversion.</title>
        <authorList>
            <person name="Steindorff A.S."/>
            <person name="Mendes T.D."/>
            <person name="Vilela E.S.D."/>
            <person name="Rodrigues D.S."/>
            <person name="Formighieri E.F."/>
            <person name="Melo I.S."/>
            <person name="Favaro L.C.L."/>
        </authorList>
    </citation>
    <scope>NUCLEOTIDE SEQUENCE [LARGE SCALE GENOMIC DNA]</scope>
    <source>
        <strain evidence="1 2">CCMA-1212</strain>
    </source>
</reference>
<gene>
    <name evidence="1" type="ORF">CCMA1212_006040</name>
</gene>
<dbReference type="GeneID" id="300577731"/>
<sequence length="77" mass="8247">MASTGWVLSPLGAAERLKQLHQAWGGDGPGGQRRRGNGLPNVDILDILKILAGLAIIELSSLYTHRGVQLIVGYARE</sequence>
<accession>A0ABY2H1Z6</accession>
<organism evidence="1 2">
    <name type="scientific">Trichoderma ghanense</name>
    <dbReference type="NCBI Taxonomy" id="65468"/>
    <lineage>
        <taxon>Eukaryota</taxon>
        <taxon>Fungi</taxon>
        <taxon>Dikarya</taxon>
        <taxon>Ascomycota</taxon>
        <taxon>Pezizomycotina</taxon>
        <taxon>Sordariomycetes</taxon>
        <taxon>Hypocreomycetidae</taxon>
        <taxon>Hypocreales</taxon>
        <taxon>Hypocreaceae</taxon>
        <taxon>Trichoderma</taxon>
    </lineage>
</organism>
<keyword evidence="2" id="KW-1185">Reference proteome</keyword>
<dbReference type="EMBL" id="PPTA01000007">
    <property type="protein sequence ID" value="TFB02255.1"/>
    <property type="molecule type" value="Genomic_DNA"/>
</dbReference>
<name>A0ABY2H1Z6_9HYPO</name>